<reference evidence="2" key="2">
    <citation type="submission" date="2020-09" db="EMBL/GenBank/DDBJ databases">
        <authorList>
            <person name="Sun Q."/>
            <person name="Ohkuma M."/>
        </authorList>
    </citation>
    <scope>NUCLEOTIDE SEQUENCE</scope>
    <source>
        <strain evidence="2">JCM 5016</strain>
    </source>
</reference>
<name>A0A918V6H8_9ACTN</name>
<proteinExistence type="predicted"/>
<feature type="transmembrane region" description="Helical" evidence="1">
    <location>
        <begin position="80"/>
        <end position="99"/>
    </location>
</feature>
<evidence type="ECO:0000313" key="3">
    <source>
        <dbReference type="Proteomes" id="UP000623010"/>
    </source>
</evidence>
<dbReference type="RefSeq" id="WP_190055876.1">
    <property type="nucleotide sequence ID" value="NZ_BMWH01000002.1"/>
</dbReference>
<feature type="transmembrane region" description="Helical" evidence="1">
    <location>
        <begin position="38"/>
        <end position="59"/>
    </location>
</feature>
<reference evidence="2" key="1">
    <citation type="journal article" date="2014" name="Int. J. Syst. Evol. Microbiol.">
        <title>Complete genome sequence of Corynebacterium casei LMG S-19264T (=DSM 44701T), isolated from a smear-ripened cheese.</title>
        <authorList>
            <consortium name="US DOE Joint Genome Institute (JGI-PGF)"/>
            <person name="Walter F."/>
            <person name="Albersmeier A."/>
            <person name="Kalinowski J."/>
            <person name="Ruckert C."/>
        </authorList>
    </citation>
    <scope>NUCLEOTIDE SEQUENCE</scope>
    <source>
        <strain evidence="2">JCM 5016</strain>
    </source>
</reference>
<dbReference type="Proteomes" id="UP000623010">
    <property type="component" value="Unassembled WGS sequence"/>
</dbReference>
<organism evidence="2 3">
    <name type="scientific">Streptomyces echinoruber</name>
    <dbReference type="NCBI Taxonomy" id="68898"/>
    <lineage>
        <taxon>Bacteria</taxon>
        <taxon>Bacillati</taxon>
        <taxon>Actinomycetota</taxon>
        <taxon>Actinomycetes</taxon>
        <taxon>Kitasatosporales</taxon>
        <taxon>Streptomycetaceae</taxon>
        <taxon>Streptomyces</taxon>
    </lineage>
</organism>
<evidence type="ECO:0000313" key="2">
    <source>
        <dbReference type="EMBL" id="GGZ73045.1"/>
    </source>
</evidence>
<gene>
    <name evidence="2" type="ORF">GCM10010389_08080</name>
</gene>
<keyword evidence="1" id="KW-1133">Transmembrane helix</keyword>
<keyword evidence="1" id="KW-0472">Membrane</keyword>
<feature type="transmembrane region" description="Helical" evidence="1">
    <location>
        <begin position="105"/>
        <end position="126"/>
    </location>
</feature>
<evidence type="ECO:0000256" key="1">
    <source>
        <dbReference type="SAM" id="Phobius"/>
    </source>
</evidence>
<dbReference type="AlphaFoldDB" id="A0A918V6H8"/>
<keyword evidence="1" id="KW-0812">Transmembrane</keyword>
<comment type="caution">
    <text evidence="2">The sequence shown here is derived from an EMBL/GenBank/DDBJ whole genome shotgun (WGS) entry which is preliminary data.</text>
</comment>
<dbReference type="EMBL" id="BMWH01000002">
    <property type="protein sequence ID" value="GGZ73045.1"/>
    <property type="molecule type" value="Genomic_DNA"/>
</dbReference>
<accession>A0A918V6H8</accession>
<keyword evidence="3" id="KW-1185">Reference proteome</keyword>
<sequence length="138" mass="14379">MKSLMPALGPEGLALVLTAMLIFGTKETKTGKAKPLGWWWVLILSLIAGASYVAAGWPFDIVPTLVMGDLVGVIAAIKPGLSLPAIGLTLMVVLAWVGLTRRQVAVIGIILFYLLAGSGGGLGILAERIRATADHFAS</sequence>
<protein>
    <submittedName>
        <fullName evidence="2">Uncharacterized protein</fullName>
    </submittedName>
</protein>